<evidence type="ECO:0000256" key="9">
    <source>
        <dbReference type="ARBA" id="ARBA00023286"/>
    </source>
</evidence>
<keyword evidence="7" id="KW-0675">Receptor</keyword>
<reference evidence="14" key="1">
    <citation type="submission" date="2023-01" db="EMBL/GenBank/DDBJ databases">
        <title>Genome assembly of the deep-sea coral Lophelia pertusa.</title>
        <authorList>
            <person name="Herrera S."/>
            <person name="Cordes E."/>
        </authorList>
    </citation>
    <scope>NUCLEOTIDE SEQUENCE</scope>
    <source>
        <strain evidence="14">USNM1676648</strain>
        <tissue evidence="14">Polyp</tissue>
    </source>
</reference>
<evidence type="ECO:0000256" key="5">
    <source>
        <dbReference type="ARBA" id="ARBA00023065"/>
    </source>
</evidence>
<dbReference type="Proteomes" id="UP001163046">
    <property type="component" value="Unassembled WGS sequence"/>
</dbReference>
<dbReference type="PANTHER" id="PTHR18966">
    <property type="entry name" value="IONOTROPIC GLUTAMATE RECEPTOR"/>
    <property type="match status" value="1"/>
</dbReference>
<evidence type="ECO:0000259" key="13">
    <source>
        <dbReference type="SMART" id="SM00079"/>
    </source>
</evidence>
<gene>
    <name evidence="14" type="ORF">OS493_020654</name>
</gene>
<dbReference type="InterPro" id="IPR001320">
    <property type="entry name" value="Iontro_rcpt_C"/>
</dbReference>
<feature type="domain" description="Ionotropic glutamate receptor C-terminal" evidence="13">
    <location>
        <begin position="2"/>
        <end position="175"/>
    </location>
</feature>
<evidence type="ECO:0000256" key="12">
    <source>
        <dbReference type="SAM" id="SignalP"/>
    </source>
</evidence>
<dbReference type="AlphaFoldDB" id="A0A9W9Z2W1"/>
<sequence length="302" mass="34476">MAVFLAIFALMCVTSYTANLTAHLLSDDTKPAITGIRDPKITDPESTITYGVVKSSFVDSYFELNEDPVMQSMFRRMRDKKHLVDNFTDGVERVRSRQLDIFISEVLSIDYEVAKQKSETYPRLQVVGATTPFAESGYSYAFKKNSPWKPKFDLVINRMKAENKPSELYKKWVSSGEDRSEEYHKRLAVHSLSGVFFLGASLALVAIFFLSLENKLFSAGFVYNDMKGDNFHEKGKRKYSAAVKRKLLDINKNKDEAEFPDISDYLHNRRRSNLMLKTLYNPKSVKRKYEEAGENGTASSSV</sequence>
<protein>
    <recommendedName>
        <fullName evidence="13">Ionotropic glutamate receptor C-terminal domain-containing protein</fullName>
    </recommendedName>
</protein>
<keyword evidence="3 11" id="KW-0812">Transmembrane</keyword>
<evidence type="ECO:0000256" key="3">
    <source>
        <dbReference type="ARBA" id="ARBA00022692"/>
    </source>
</evidence>
<feature type="transmembrane region" description="Helical" evidence="11">
    <location>
        <begin position="187"/>
        <end position="210"/>
    </location>
</feature>
<evidence type="ECO:0000256" key="1">
    <source>
        <dbReference type="ARBA" id="ARBA00004141"/>
    </source>
</evidence>
<evidence type="ECO:0000256" key="10">
    <source>
        <dbReference type="ARBA" id="ARBA00023303"/>
    </source>
</evidence>
<keyword evidence="15" id="KW-1185">Reference proteome</keyword>
<keyword evidence="4 11" id="KW-1133">Transmembrane helix</keyword>
<evidence type="ECO:0000256" key="2">
    <source>
        <dbReference type="ARBA" id="ARBA00022448"/>
    </source>
</evidence>
<feature type="chain" id="PRO_5040727759" description="Ionotropic glutamate receptor C-terminal domain-containing protein" evidence="12">
    <location>
        <begin position="18"/>
        <end position="302"/>
    </location>
</feature>
<evidence type="ECO:0000256" key="4">
    <source>
        <dbReference type="ARBA" id="ARBA00022989"/>
    </source>
</evidence>
<keyword evidence="2" id="KW-0813">Transport</keyword>
<keyword evidence="12" id="KW-0732">Signal</keyword>
<keyword evidence="10" id="KW-0407">Ion channel</keyword>
<keyword evidence="8" id="KW-0325">Glycoprotein</keyword>
<dbReference type="SMART" id="SM00079">
    <property type="entry name" value="PBPe"/>
    <property type="match status" value="1"/>
</dbReference>
<keyword evidence="6 11" id="KW-0472">Membrane</keyword>
<evidence type="ECO:0000256" key="7">
    <source>
        <dbReference type="ARBA" id="ARBA00023170"/>
    </source>
</evidence>
<keyword evidence="5" id="KW-0406">Ion transport</keyword>
<evidence type="ECO:0000256" key="8">
    <source>
        <dbReference type="ARBA" id="ARBA00023180"/>
    </source>
</evidence>
<keyword evidence="9" id="KW-1071">Ligand-gated ion channel</keyword>
<feature type="signal peptide" evidence="12">
    <location>
        <begin position="1"/>
        <end position="17"/>
    </location>
</feature>
<dbReference type="SUPFAM" id="SSF53850">
    <property type="entry name" value="Periplasmic binding protein-like II"/>
    <property type="match status" value="1"/>
</dbReference>
<comment type="caution">
    <text evidence="14">The sequence shown here is derived from an EMBL/GenBank/DDBJ whole genome shotgun (WGS) entry which is preliminary data.</text>
</comment>
<evidence type="ECO:0000256" key="6">
    <source>
        <dbReference type="ARBA" id="ARBA00023136"/>
    </source>
</evidence>
<comment type="subcellular location">
    <subcellularLocation>
        <location evidence="1">Membrane</location>
        <topology evidence="1">Multi-pass membrane protein</topology>
    </subcellularLocation>
</comment>
<dbReference type="FunFam" id="3.40.190.10:FF:000324">
    <property type="entry name" value="Predicted protein"/>
    <property type="match status" value="1"/>
</dbReference>
<proteinExistence type="predicted"/>
<dbReference type="InterPro" id="IPR015683">
    <property type="entry name" value="Ionotropic_Glu_rcpt"/>
</dbReference>
<accession>A0A9W9Z2W1</accession>
<evidence type="ECO:0000313" key="15">
    <source>
        <dbReference type="Proteomes" id="UP001163046"/>
    </source>
</evidence>
<dbReference type="GO" id="GO:0016020">
    <property type="term" value="C:membrane"/>
    <property type="evidence" value="ECO:0007669"/>
    <property type="project" value="UniProtKB-SubCell"/>
</dbReference>
<name>A0A9W9Z2W1_9CNID</name>
<evidence type="ECO:0000313" key="14">
    <source>
        <dbReference type="EMBL" id="KAJ7372219.1"/>
    </source>
</evidence>
<evidence type="ECO:0000256" key="11">
    <source>
        <dbReference type="SAM" id="Phobius"/>
    </source>
</evidence>
<organism evidence="14 15">
    <name type="scientific">Desmophyllum pertusum</name>
    <dbReference type="NCBI Taxonomy" id="174260"/>
    <lineage>
        <taxon>Eukaryota</taxon>
        <taxon>Metazoa</taxon>
        <taxon>Cnidaria</taxon>
        <taxon>Anthozoa</taxon>
        <taxon>Hexacorallia</taxon>
        <taxon>Scleractinia</taxon>
        <taxon>Caryophylliina</taxon>
        <taxon>Caryophylliidae</taxon>
        <taxon>Desmophyllum</taxon>
    </lineage>
</organism>
<dbReference type="EMBL" id="MU826838">
    <property type="protein sequence ID" value="KAJ7372219.1"/>
    <property type="molecule type" value="Genomic_DNA"/>
</dbReference>
<dbReference type="Gene3D" id="3.40.190.10">
    <property type="entry name" value="Periplasmic binding protein-like II"/>
    <property type="match status" value="1"/>
</dbReference>
<dbReference type="OrthoDB" id="5984008at2759"/>
<dbReference type="Pfam" id="PF00060">
    <property type="entry name" value="Lig_chan"/>
    <property type="match status" value="1"/>
</dbReference>
<dbReference type="GO" id="GO:0015276">
    <property type="term" value="F:ligand-gated monoatomic ion channel activity"/>
    <property type="evidence" value="ECO:0007669"/>
    <property type="project" value="InterPro"/>
</dbReference>